<accession>A0A5C3NMF1</accession>
<proteinExistence type="inferred from homology"/>
<sequence length="196" mass="22580">MSAALEGGAFQYVRASSRRKHTKQNRQPDRLLQKCLRELKDGDWLRACKQLVRDSPRWTHNESNHVLCLGLGSPTYSLTAAAQLAFLLQLCDDMCLPYSRISAYDPAFSEDDNKLLDELKIHRVTENLEGKHAITSPTLVFMPHCDVQLYEALLAANWTHERLTNMLLVCNQFSQYQTSIPRRIFEAKYPHLLRYG</sequence>
<dbReference type="OrthoDB" id="551431at2759"/>
<evidence type="ECO:0000256" key="1">
    <source>
        <dbReference type="ARBA" id="ARBA00009856"/>
    </source>
</evidence>
<dbReference type="Pfam" id="PF07985">
    <property type="entry name" value="SRR1"/>
    <property type="match status" value="1"/>
</dbReference>
<evidence type="ECO:0000259" key="2">
    <source>
        <dbReference type="Pfam" id="PF07985"/>
    </source>
</evidence>
<evidence type="ECO:0000313" key="3">
    <source>
        <dbReference type="EMBL" id="TFK54811.1"/>
    </source>
</evidence>
<dbReference type="PANTHER" id="PTHR28626">
    <property type="entry name" value="SRR1-LIKE PROTEIN"/>
    <property type="match status" value="1"/>
</dbReference>
<feature type="domain" description="SRR1-like" evidence="2">
    <location>
        <begin position="60"/>
        <end position="193"/>
    </location>
</feature>
<dbReference type="EMBL" id="ML213505">
    <property type="protein sequence ID" value="TFK54811.1"/>
    <property type="molecule type" value="Genomic_DNA"/>
</dbReference>
<dbReference type="GO" id="GO:0005737">
    <property type="term" value="C:cytoplasm"/>
    <property type="evidence" value="ECO:0007669"/>
    <property type="project" value="TreeGrafter"/>
</dbReference>
<dbReference type="PANTHER" id="PTHR28626:SF3">
    <property type="entry name" value="SRR1-LIKE PROTEIN"/>
    <property type="match status" value="1"/>
</dbReference>
<evidence type="ECO:0000313" key="4">
    <source>
        <dbReference type="Proteomes" id="UP000305948"/>
    </source>
</evidence>
<dbReference type="InterPro" id="IPR040044">
    <property type="entry name" value="SRR1L"/>
</dbReference>
<dbReference type="Proteomes" id="UP000305948">
    <property type="component" value="Unassembled WGS sequence"/>
</dbReference>
<protein>
    <submittedName>
        <fullName evidence="3">SRR1-domain-containing protein</fullName>
    </submittedName>
</protein>
<organism evidence="3 4">
    <name type="scientific">Heliocybe sulcata</name>
    <dbReference type="NCBI Taxonomy" id="5364"/>
    <lineage>
        <taxon>Eukaryota</taxon>
        <taxon>Fungi</taxon>
        <taxon>Dikarya</taxon>
        <taxon>Basidiomycota</taxon>
        <taxon>Agaricomycotina</taxon>
        <taxon>Agaricomycetes</taxon>
        <taxon>Gloeophyllales</taxon>
        <taxon>Gloeophyllaceae</taxon>
        <taxon>Heliocybe</taxon>
    </lineage>
</organism>
<dbReference type="AlphaFoldDB" id="A0A5C3NMF1"/>
<keyword evidence="4" id="KW-1185">Reference proteome</keyword>
<reference evidence="3 4" key="1">
    <citation type="journal article" date="2019" name="Nat. Ecol. Evol.">
        <title>Megaphylogeny resolves global patterns of mushroom evolution.</title>
        <authorList>
            <person name="Varga T."/>
            <person name="Krizsan K."/>
            <person name="Foldi C."/>
            <person name="Dima B."/>
            <person name="Sanchez-Garcia M."/>
            <person name="Sanchez-Ramirez S."/>
            <person name="Szollosi G.J."/>
            <person name="Szarkandi J.G."/>
            <person name="Papp V."/>
            <person name="Albert L."/>
            <person name="Andreopoulos W."/>
            <person name="Angelini C."/>
            <person name="Antonin V."/>
            <person name="Barry K.W."/>
            <person name="Bougher N.L."/>
            <person name="Buchanan P."/>
            <person name="Buyck B."/>
            <person name="Bense V."/>
            <person name="Catcheside P."/>
            <person name="Chovatia M."/>
            <person name="Cooper J."/>
            <person name="Damon W."/>
            <person name="Desjardin D."/>
            <person name="Finy P."/>
            <person name="Geml J."/>
            <person name="Haridas S."/>
            <person name="Hughes K."/>
            <person name="Justo A."/>
            <person name="Karasinski D."/>
            <person name="Kautmanova I."/>
            <person name="Kiss B."/>
            <person name="Kocsube S."/>
            <person name="Kotiranta H."/>
            <person name="LaButti K.M."/>
            <person name="Lechner B.E."/>
            <person name="Liimatainen K."/>
            <person name="Lipzen A."/>
            <person name="Lukacs Z."/>
            <person name="Mihaltcheva S."/>
            <person name="Morgado L.N."/>
            <person name="Niskanen T."/>
            <person name="Noordeloos M.E."/>
            <person name="Ohm R.A."/>
            <person name="Ortiz-Santana B."/>
            <person name="Ovrebo C."/>
            <person name="Racz N."/>
            <person name="Riley R."/>
            <person name="Savchenko A."/>
            <person name="Shiryaev A."/>
            <person name="Soop K."/>
            <person name="Spirin V."/>
            <person name="Szebenyi C."/>
            <person name="Tomsovsky M."/>
            <person name="Tulloss R.E."/>
            <person name="Uehling J."/>
            <person name="Grigoriev I.V."/>
            <person name="Vagvolgyi C."/>
            <person name="Papp T."/>
            <person name="Martin F.M."/>
            <person name="Miettinen O."/>
            <person name="Hibbett D.S."/>
            <person name="Nagy L.G."/>
        </authorList>
    </citation>
    <scope>NUCLEOTIDE SEQUENCE [LARGE SCALE GENOMIC DNA]</scope>
    <source>
        <strain evidence="3 4">OMC1185</strain>
    </source>
</reference>
<gene>
    <name evidence="3" type="ORF">OE88DRAFT_1653317</name>
</gene>
<comment type="similarity">
    <text evidence="1">Belongs to the SRR1 family.</text>
</comment>
<name>A0A5C3NMF1_9AGAM</name>
<dbReference type="InterPro" id="IPR012942">
    <property type="entry name" value="SRR1-like"/>
</dbReference>
<dbReference type="GO" id="GO:0005634">
    <property type="term" value="C:nucleus"/>
    <property type="evidence" value="ECO:0007669"/>
    <property type="project" value="TreeGrafter"/>
</dbReference>